<dbReference type="Gene3D" id="3.10.20.370">
    <property type="match status" value="1"/>
</dbReference>
<dbReference type="Gene3D" id="3.30.420.10">
    <property type="entry name" value="Ribonuclease H-like superfamily/Ribonuclease H"/>
    <property type="match status" value="1"/>
</dbReference>
<dbReference type="GO" id="GO:0016787">
    <property type="term" value="F:hydrolase activity"/>
    <property type="evidence" value="ECO:0007669"/>
    <property type="project" value="UniProtKB-KW"/>
</dbReference>
<dbReference type="PROSITE" id="PS50994">
    <property type="entry name" value="INTEGRASE"/>
    <property type="match status" value="1"/>
</dbReference>
<dbReference type="InterPro" id="IPR012337">
    <property type="entry name" value="RNaseH-like_sf"/>
</dbReference>
<evidence type="ECO:0000313" key="9">
    <source>
        <dbReference type="Proteomes" id="UP000198211"/>
    </source>
</evidence>
<gene>
    <name evidence="8" type="ORF">PHMEG_00010529</name>
</gene>
<dbReference type="Proteomes" id="UP000198211">
    <property type="component" value="Unassembled WGS sequence"/>
</dbReference>
<dbReference type="OrthoDB" id="158839at2759"/>
<dbReference type="InterPro" id="IPR050951">
    <property type="entry name" value="Retrovirus_Pol_polyprotein"/>
</dbReference>
<comment type="caution">
    <text evidence="8">The sequence shown here is derived from an EMBL/GenBank/DDBJ whole genome shotgun (WGS) entry which is preliminary data.</text>
</comment>
<keyword evidence="4" id="KW-0255">Endonuclease</keyword>
<keyword evidence="3" id="KW-0540">Nuclease</keyword>
<dbReference type="InterPro" id="IPR041373">
    <property type="entry name" value="RT_RNaseH"/>
</dbReference>
<dbReference type="SUPFAM" id="SSF53098">
    <property type="entry name" value="Ribonuclease H-like"/>
    <property type="match status" value="1"/>
</dbReference>
<dbReference type="InterPro" id="IPR001584">
    <property type="entry name" value="Integrase_cat-core"/>
</dbReference>
<proteinExistence type="predicted"/>
<dbReference type="InterPro" id="IPR041588">
    <property type="entry name" value="Integrase_H2C2"/>
</dbReference>
<dbReference type="AlphaFoldDB" id="A0A225WEU0"/>
<organism evidence="8 9">
    <name type="scientific">Phytophthora megakarya</name>
    <dbReference type="NCBI Taxonomy" id="4795"/>
    <lineage>
        <taxon>Eukaryota</taxon>
        <taxon>Sar</taxon>
        <taxon>Stramenopiles</taxon>
        <taxon>Oomycota</taxon>
        <taxon>Peronosporomycetes</taxon>
        <taxon>Peronosporales</taxon>
        <taxon>Peronosporaceae</taxon>
        <taxon>Phytophthora</taxon>
    </lineage>
</organism>
<evidence type="ECO:0000256" key="1">
    <source>
        <dbReference type="ARBA" id="ARBA00022679"/>
    </source>
</evidence>
<name>A0A225WEU0_9STRA</name>
<evidence type="ECO:0000313" key="8">
    <source>
        <dbReference type="EMBL" id="OWZ15768.1"/>
    </source>
</evidence>
<dbReference type="Gene3D" id="1.10.340.70">
    <property type="match status" value="1"/>
</dbReference>
<reference evidence="9" key="1">
    <citation type="submission" date="2017-03" db="EMBL/GenBank/DDBJ databases">
        <title>Phytopthora megakarya and P. palmivora, two closely related causual agents of cacao black pod achieved similar genome size and gene model numbers by different mechanisms.</title>
        <authorList>
            <person name="Ali S."/>
            <person name="Shao J."/>
            <person name="Larry D.J."/>
            <person name="Kronmiller B."/>
            <person name="Shen D."/>
            <person name="Strem M.D."/>
            <person name="Melnick R.L."/>
            <person name="Guiltinan M.J."/>
            <person name="Tyler B.M."/>
            <person name="Meinhardt L.W."/>
            <person name="Bailey B.A."/>
        </authorList>
    </citation>
    <scope>NUCLEOTIDE SEQUENCE [LARGE SCALE GENOMIC DNA]</scope>
    <source>
        <strain evidence="9">zdho120</strain>
    </source>
</reference>
<dbReference type="InterPro" id="IPR043502">
    <property type="entry name" value="DNA/RNA_pol_sf"/>
</dbReference>
<dbReference type="Pfam" id="PF17921">
    <property type="entry name" value="Integrase_H2C2"/>
    <property type="match status" value="1"/>
</dbReference>
<keyword evidence="9" id="KW-1185">Reference proteome</keyword>
<dbReference type="GO" id="GO:0003676">
    <property type="term" value="F:nucleic acid binding"/>
    <property type="evidence" value="ECO:0007669"/>
    <property type="project" value="InterPro"/>
</dbReference>
<evidence type="ECO:0000256" key="6">
    <source>
        <dbReference type="ARBA" id="ARBA00022918"/>
    </source>
</evidence>
<dbReference type="PANTHER" id="PTHR37984">
    <property type="entry name" value="PROTEIN CBG26694"/>
    <property type="match status" value="1"/>
</dbReference>
<evidence type="ECO:0000256" key="4">
    <source>
        <dbReference type="ARBA" id="ARBA00022759"/>
    </source>
</evidence>
<keyword evidence="5" id="KW-0378">Hydrolase</keyword>
<dbReference type="InterPro" id="IPR036397">
    <property type="entry name" value="RNaseH_sf"/>
</dbReference>
<evidence type="ECO:0000256" key="2">
    <source>
        <dbReference type="ARBA" id="ARBA00022695"/>
    </source>
</evidence>
<dbReference type="GO" id="GO:0003964">
    <property type="term" value="F:RNA-directed DNA polymerase activity"/>
    <property type="evidence" value="ECO:0007669"/>
    <property type="project" value="UniProtKB-KW"/>
</dbReference>
<dbReference type="GO" id="GO:0015074">
    <property type="term" value="P:DNA integration"/>
    <property type="evidence" value="ECO:0007669"/>
    <property type="project" value="InterPro"/>
</dbReference>
<dbReference type="STRING" id="4795.A0A225WEU0"/>
<accession>A0A225WEU0</accession>
<evidence type="ECO:0000259" key="7">
    <source>
        <dbReference type="PROSITE" id="PS50994"/>
    </source>
</evidence>
<evidence type="ECO:0000256" key="5">
    <source>
        <dbReference type="ARBA" id="ARBA00022801"/>
    </source>
</evidence>
<keyword evidence="2" id="KW-0548">Nucleotidyltransferase</keyword>
<sequence>MKEVEYLGFHVTTERKLPIGKKLMRFFRSTDPETFGTFDGLIAPNIGPVDSAHIDKTAVPMDTDRAASIRGCKTNGGTKEFDKTFDLYTDASARQLGGVIMQEGRPLAFWSKKCNESQEHYTMNKKELLGVVEMLREFRSILWGRKIRIFPEHKNSVQATFNNEQTLRWSLEIEEYGPEIVYIKGHDNIVADALLRLPLKPDEIAAARESQANVRILLPLQMVSKVMNTYHERLMHPGEQIMLESLKEVMTWPGMTEAVCQWVRNCATCARSKVSGQKYRKIRKKTIEVCPWAEIAVDTLDPRGKHGWRAMTIIDTSTQLVGIISMTDGTSAEAARIVDQAWFNRYPRPERCIYDRGPEFRCEFPELLESYGVEYIGNTAKICKLME</sequence>
<evidence type="ECO:0000256" key="3">
    <source>
        <dbReference type="ARBA" id="ARBA00022722"/>
    </source>
</evidence>
<keyword evidence="6" id="KW-0695">RNA-directed DNA polymerase</keyword>
<dbReference type="GO" id="GO:0004519">
    <property type="term" value="F:endonuclease activity"/>
    <property type="evidence" value="ECO:0007669"/>
    <property type="project" value="UniProtKB-KW"/>
</dbReference>
<dbReference type="CDD" id="cd09274">
    <property type="entry name" value="RNase_HI_RT_Ty3"/>
    <property type="match status" value="1"/>
</dbReference>
<dbReference type="EMBL" id="NBNE01001057">
    <property type="protein sequence ID" value="OWZ15768.1"/>
    <property type="molecule type" value="Genomic_DNA"/>
</dbReference>
<protein>
    <submittedName>
        <fullName evidence="8">Pol Polyprotein</fullName>
    </submittedName>
</protein>
<keyword evidence="1" id="KW-0808">Transferase</keyword>
<dbReference type="Pfam" id="PF17917">
    <property type="entry name" value="RT_RNaseH"/>
    <property type="match status" value="1"/>
</dbReference>
<dbReference type="SUPFAM" id="SSF56672">
    <property type="entry name" value="DNA/RNA polymerases"/>
    <property type="match status" value="1"/>
</dbReference>
<feature type="domain" description="Integrase catalytic" evidence="7">
    <location>
        <begin position="287"/>
        <end position="387"/>
    </location>
</feature>
<dbReference type="PANTHER" id="PTHR37984:SF5">
    <property type="entry name" value="PROTEIN NYNRIN-LIKE"/>
    <property type="match status" value="1"/>
</dbReference>